<dbReference type="RefSeq" id="WP_032841069.1">
    <property type="nucleotide sequence ID" value="NZ_JADMTR010000025.1"/>
</dbReference>
<name>A0AAW6HAH2_BACOV</name>
<dbReference type="Proteomes" id="UP001219389">
    <property type="component" value="Unassembled WGS sequence"/>
</dbReference>
<sequence length="110" mass="12740">MQKNKILKRIDRIIFQAIVMGDNLTADDVLRLGNHARFKKKLFMVGDTCRVSVRKLSNSASIFTVVNYYYINSLCFTDRIRHYLGKLRTTAFRNMGISEVFVVIIDDTCL</sequence>
<evidence type="ECO:0000313" key="1">
    <source>
        <dbReference type="EMBL" id="MDC2740971.1"/>
    </source>
</evidence>
<dbReference type="EMBL" id="JAQNZF010000002">
    <property type="protein sequence ID" value="MDC2740971.1"/>
    <property type="molecule type" value="Genomic_DNA"/>
</dbReference>
<comment type="caution">
    <text evidence="1">The sequence shown here is derived from an EMBL/GenBank/DDBJ whole genome shotgun (WGS) entry which is preliminary data.</text>
</comment>
<reference evidence="1" key="1">
    <citation type="submission" date="2022-10" db="EMBL/GenBank/DDBJ databases">
        <title>Human gut microbiome strain richness.</title>
        <authorList>
            <person name="Chen-Liaw A."/>
        </authorList>
    </citation>
    <scope>NUCLEOTIDE SEQUENCE</scope>
    <source>
        <strain evidence="1">BSD2780120875st1_E1_BSD2780120875_150330</strain>
    </source>
</reference>
<dbReference type="AlphaFoldDB" id="A0AAW6HAH2"/>
<protein>
    <submittedName>
        <fullName evidence="1">Uncharacterized protein</fullName>
    </submittedName>
</protein>
<evidence type="ECO:0000313" key="2">
    <source>
        <dbReference type="Proteomes" id="UP001219389"/>
    </source>
</evidence>
<gene>
    <name evidence="1" type="ORF">PO382_01885</name>
</gene>
<accession>A0AAW6HAH2</accession>
<organism evidence="1 2">
    <name type="scientific">Bacteroides ovatus</name>
    <dbReference type="NCBI Taxonomy" id="28116"/>
    <lineage>
        <taxon>Bacteria</taxon>
        <taxon>Pseudomonadati</taxon>
        <taxon>Bacteroidota</taxon>
        <taxon>Bacteroidia</taxon>
        <taxon>Bacteroidales</taxon>
        <taxon>Bacteroidaceae</taxon>
        <taxon>Bacteroides</taxon>
    </lineage>
</organism>
<proteinExistence type="predicted"/>